<comment type="caution">
    <text evidence="2">The sequence shown here is derived from an EMBL/GenBank/DDBJ whole genome shotgun (WGS) entry which is preliminary data.</text>
</comment>
<dbReference type="EMBL" id="CAXAMN010022917">
    <property type="protein sequence ID" value="CAK9073782.1"/>
    <property type="molecule type" value="Genomic_DNA"/>
</dbReference>
<organism evidence="2 3">
    <name type="scientific">Durusdinium trenchii</name>
    <dbReference type="NCBI Taxonomy" id="1381693"/>
    <lineage>
        <taxon>Eukaryota</taxon>
        <taxon>Sar</taxon>
        <taxon>Alveolata</taxon>
        <taxon>Dinophyceae</taxon>
        <taxon>Suessiales</taxon>
        <taxon>Symbiodiniaceae</taxon>
        <taxon>Durusdinium</taxon>
    </lineage>
</organism>
<gene>
    <name evidence="2" type="ORF">CCMP2556_LOCUS36351</name>
</gene>
<keyword evidence="3" id="KW-1185">Reference proteome</keyword>
<evidence type="ECO:0000256" key="1">
    <source>
        <dbReference type="SAM" id="MobiDB-lite"/>
    </source>
</evidence>
<dbReference type="Proteomes" id="UP001642484">
    <property type="component" value="Unassembled WGS sequence"/>
</dbReference>
<sequence length="453" mass="50109">MATLLGCDAIPAASACAKEARQHLPRECCGDAFEEELVSQPLPAAPAPAAEIRRSTRIARVETQEKYLDLASVPGYDPAYLMGWRLSTTGHHTVEDQPEGNTQLSTKNGWSSVALAGDSSTKRFTRAAMQRMGLLLLCPDSSCEVPKEFCPKDCCPTASCVKERYNAALEMSRSVEPDVEAAACTVDAEVYASIDAPEEAAIEEAQEAQVEQGKSERRDSTSSRMSKVSQRSIASQTWAPAATRALLSKQPRRRSTCSVSSITNSATTSTVRSLLNTKAVLEDLEGSEEYEYGRLLPILLEMERETPGEQCVRQFLAENCEISPSLLDALPFLRTLEDPSFQLSQDFRKTSVFRHFLIVLQELSVSDATCEQSFRQLSRRGGSGGALQPKCQQRAQQLCIHRFEANIPWKEWEEVLSVAFRGAGPKLTYTSWAVACRRTMRIVRLIITLRLAR</sequence>
<accession>A0ABP0PCL3</accession>
<protein>
    <submittedName>
        <fullName evidence="2">Uncharacterized protein</fullName>
    </submittedName>
</protein>
<feature type="compositionally biased region" description="Polar residues" evidence="1">
    <location>
        <begin position="222"/>
        <end position="236"/>
    </location>
</feature>
<proteinExistence type="predicted"/>
<reference evidence="2 3" key="1">
    <citation type="submission" date="2024-02" db="EMBL/GenBank/DDBJ databases">
        <authorList>
            <person name="Chen Y."/>
            <person name="Shah S."/>
            <person name="Dougan E. K."/>
            <person name="Thang M."/>
            <person name="Chan C."/>
        </authorList>
    </citation>
    <scope>NUCLEOTIDE SEQUENCE [LARGE SCALE GENOMIC DNA]</scope>
</reference>
<feature type="region of interest" description="Disordered" evidence="1">
    <location>
        <begin position="203"/>
        <end position="236"/>
    </location>
</feature>
<name>A0ABP0PCL3_9DINO</name>
<evidence type="ECO:0000313" key="2">
    <source>
        <dbReference type="EMBL" id="CAK9073782.1"/>
    </source>
</evidence>
<evidence type="ECO:0000313" key="3">
    <source>
        <dbReference type="Proteomes" id="UP001642484"/>
    </source>
</evidence>